<sequence length="110" mass="11961">MRIPFCLPALLALTGCATLPEDNGEHVIAHGADVARDVKLCKTNIAELEARLGTPSRDGVLGTARITTWVVEWDPLAKYLGVMTDAAGTVVDVYWNLPSEVQWSPVNRCK</sequence>
<dbReference type="Proteomes" id="UP000824755">
    <property type="component" value="Chromosome"/>
</dbReference>
<organism evidence="1 2">
    <name type="scientific">Lysobacter soyae</name>
    <dbReference type="NCBI Taxonomy" id="2764185"/>
    <lineage>
        <taxon>Bacteria</taxon>
        <taxon>Pseudomonadati</taxon>
        <taxon>Pseudomonadota</taxon>
        <taxon>Gammaproteobacteria</taxon>
        <taxon>Lysobacterales</taxon>
        <taxon>Lysobacteraceae</taxon>
        <taxon>Lysobacter</taxon>
    </lineage>
</organism>
<evidence type="ECO:0000313" key="1">
    <source>
        <dbReference type="EMBL" id="QYR53117.1"/>
    </source>
</evidence>
<dbReference type="PROSITE" id="PS51257">
    <property type="entry name" value="PROKAR_LIPOPROTEIN"/>
    <property type="match status" value="1"/>
</dbReference>
<dbReference type="RefSeq" id="WP_220379935.1">
    <property type="nucleotide sequence ID" value="NZ_CP080544.1"/>
</dbReference>
<evidence type="ECO:0000313" key="2">
    <source>
        <dbReference type="Proteomes" id="UP000824755"/>
    </source>
</evidence>
<protein>
    <recommendedName>
        <fullName evidence="3">Lipoprotein</fullName>
    </recommendedName>
</protein>
<accession>A0ABX8WQK1</accession>
<keyword evidence="2" id="KW-1185">Reference proteome</keyword>
<name>A0ABX8WQK1_9GAMM</name>
<gene>
    <name evidence="1" type="ORF">H8L67_00920</name>
</gene>
<reference evidence="1 2" key="1">
    <citation type="submission" date="2021-08" db="EMBL/GenBank/DDBJ databases">
        <title>Lysobacter sp. strain CJ11 Genome sequencing and assembly.</title>
        <authorList>
            <person name="Kim I."/>
        </authorList>
    </citation>
    <scope>NUCLEOTIDE SEQUENCE [LARGE SCALE GENOMIC DNA]</scope>
    <source>
        <strain evidence="1 2">CJ11</strain>
    </source>
</reference>
<evidence type="ECO:0008006" key="3">
    <source>
        <dbReference type="Google" id="ProtNLM"/>
    </source>
</evidence>
<proteinExistence type="predicted"/>
<dbReference type="EMBL" id="CP080544">
    <property type="protein sequence ID" value="QYR53117.1"/>
    <property type="molecule type" value="Genomic_DNA"/>
</dbReference>